<keyword evidence="3" id="KW-0813">Transport</keyword>
<feature type="transmembrane region" description="Helical" evidence="7">
    <location>
        <begin position="207"/>
        <end position="227"/>
    </location>
</feature>
<feature type="transmembrane region" description="Helical" evidence="7">
    <location>
        <begin position="110"/>
        <end position="132"/>
    </location>
</feature>
<evidence type="ECO:0000256" key="1">
    <source>
        <dbReference type="ARBA" id="ARBA00004127"/>
    </source>
</evidence>
<feature type="transmembrane region" description="Helical" evidence="7">
    <location>
        <begin position="34"/>
        <end position="58"/>
    </location>
</feature>
<feature type="transmembrane region" description="Helical" evidence="7">
    <location>
        <begin position="65"/>
        <end position="90"/>
    </location>
</feature>
<feature type="transmembrane region" description="Helical" evidence="7">
    <location>
        <begin position="433"/>
        <end position="450"/>
    </location>
</feature>
<evidence type="ECO:0000256" key="5">
    <source>
        <dbReference type="ARBA" id="ARBA00022989"/>
    </source>
</evidence>
<keyword evidence="6 7" id="KW-0472">Membrane</keyword>
<name>A0A1C3WNR4_9HYPH</name>
<dbReference type="PANTHER" id="PTHR43337">
    <property type="entry name" value="XANTHINE/URACIL PERMEASE C887.17-RELATED"/>
    <property type="match status" value="1"/>
</dbReference>
<evidence type="ECO:0000256" key="3">
    <source>
        <dbReference type="ARBA" id="ARBA00022448"/>
    </source>
</evidence>
<feature type="transmembrane region" description="Helical" evidence="7">
    <location>
        <begin position="397"/>
        <end position="426"/>
    </location>
</feature>
<dbReference type="RefSeq" id="WP_051963597.1">
    <property type="nucleotide sequence ID" value="NZ_FMAF01000014.1"/>
</dbReference>
<reference evidence="8 9" key="1">
    <citation type="submission" date="2016-08" db="EMBL/GenBank/DDBJ databases">
        <authorList>
            <person name="Seilhamer J.J."/>
        </authorList>
    </citation>
    <scope>NUCLEOTIDE SEQUENCE [LARGE SCALE GENOMIC DNA]</scope>
    <source>
        <strain evidence="8 9">P1-7</strain>
    </source>
</reference>
<comment type="subcellular location">
    <subcellularLocation>
        <location evidence="1">Endomembrane system</location>
        <topology evidence="1">Multi-pass membrane protein</topology>
    </subcellularLocation>
</comment>
<gene>
    <name evidence="8" type="ORF">GA0061101_11415</name>
</gene>
<feature type="transmembrane region" description="Helical" evidence="7">
    <location>
        <begin position="338"/>
        <end position="359"/>
    </location>
</feature>
<evidence type="ECO:0000313" key="8">
    <source>
        <dbReference type="EMBL" id="SCB41516.1"/>
    </source>
</evidence>
<feature type="transmembrane region" description="Helical" evidence="7">
    <location>
        <begin position="259"/>
        <end position="284"/>
    </location>
</feature>
<keyword evidence="4 7" id="KW-0812">Transmembrane</keyword>
<comment type="similarity">
    <text evidence="2">Belongs to the nucleobase:cation symporter-2 (NCS2) (TC 2.A.40) family. Azg-like subfamily.</text>
</comment>
<dbReference type="Pfam" id="PF00860">
    <property type="entry name" value="Xan_ur_permease"/>
    <property type="match status" value="1"/>
</dbReference>
<feature type="transmembrane region" description="Helical" evidence="7">
    <location>
        <begin position="304"/>
        <end position="326"/>
    </location>
</feature>
<evidence type="ECO:0000313" key="9">
    <source>
        <dbReference type="Proteomes" id="UP000199205"/>
    </source>
</evidence>
<dbReference type="OrthoDB" id="9808458at2"/>
<dbReference type="Proteomes" id="UP000199205">
    <property type="component" value="Unassembled WGS sequence"/>
</dbReference>
<proteinExistence type="inferred from homology"/>
<dbReference type="EMBL" id="FMAF01000014">
    <property type="protein sequence ID" value="SCB41516.1"/>
    <property type="molecule type" value="Genomic_DNA"/>
</dbReference>
<evidence type="ECO:0000256" key="2">
    <source>
        <dbReference type="ARBA" id="ARBA00005697"/>
    </source>
</evidence>
<sequence>MTGNVFSDQEGSKLSALNRYFRIEERNSSISREVVAGLTTFGAMSYIIVVNPAILSAAGMNMHSLIIATALASMVGTLIMALWANLPIALAPGMGSNVIFAQVVVLQMGVSYQTAFTMVLIGGILFTILSLTRWRERIVRGFPEPIRLGIQCGLGLFIAYLGLKNAGLVSLAHDRLSFGNIAEPAVMLSLVGVLATPMLLALRIPAAFLISIAALSVIGLFITAHGAPLTTFPDRIVDFPIIPKELFFAFDFHEFFTHFWLVLPITLYFFISDFFSATATLIGVTRRGKIMDEDGNIPSARQAYTADGFASIIGAALGTSTVVAYVESAAGVEAGGRTGLTGIVVAVLFGVSLFFWPLIGIIPAQATAPALVMVGVLMMEGIRDLDTSRPENAIPPILILLITVVTTDLMMGLAIGCFVYSLIVLATRQWQKLTAMLVTLDVIFIIYIIIAHRAF</sequence>
<dbReference type="InterPro" id="IPR045018">
    <property type="entry name" value="Azg-like"/>
</dbReference>
<accession>A0A1C3WNR4</accession>
<feature type="transmembrane region" description="Helical" evidence="7">
    <location>
        <begin position="181"/>
        <end position="200"/>
    </location>
</feature>
<dbReference type="InterPro" id="IPR006043">
    <property type="entry name" value="NCS2"/>
</dbReference>
<evidence type="ECO:0000256" key="7">
    <source>
        <dbReference type="SAM" id="Phobius"/>
    </source>
</evidence>
<feature type="transmembrane region" description="Helical" evidence="7">
    <location>
        <begin position="144"/>
        <end position="161"/>
    </location>
</feature>
<dbReference type="PANTHER" id="PTHR43337:SF1">
    <property type="entry name" value="XANTHINE_URACIL PERMEASE C887.17-RELATED"/>
    <property type="match status" value="1"/>
</dbReference>
<dbReference type="GO" id="GO:0005886">
    <property type="term" value="C:plasma membrane"/>
    <property type="evidence" value="ECO:0007669"/>
    <property type="project" value="TreeGrafter"/>
</dbReference>
<protein>
    <submittedName>
        <fullName evidence="8">Putative MFS transporter, AGZA family, xanthine/uracil permease</fullName>
    </submittedName>
</protein>
<evidence type="ECO:0000256" key="6">
    <source>
        <dbReference type="ARBA" id="ARBA00023136"/>
    </source>
</evidence>
<organism evidence="8 9">
    <name type="scientific">Rhizobium lusitanum</name>
    <dbReference type="NCBI Taxonomy" id="293958"/>
    <lineage>
        <taxon>Bacteria</taxon>
        <taxon>Pseudomonadati</taxon>
        <taxon>Pseudomonadota</taxon>
        <taxon>Alphaproteobacteria</taxon>
        <taxon>Hyphomicrobiales</taxon>
        <taxon>Rhizobiaceae</taxon>
        <taxon>Rhizobium/Agrobacterium group</taxon>
        <taxon>Rhizobium</taxon>
    </lineage>
</organism>
<evidence type="ECO:0000256" key="4">
    <source>
        <dbReference type="ARBA" id="ARBA00022692"/>
    </source>
</evidence>
<dbReference type="AlphaFoldDB" id="A0A1C3WNR4"/>
<keyword evidence="5 7" id="KW-1133">Transmembrane helix</keyword>
<dbReference type="GO" id="GO:0005345">
    <property type="term" value="F:purine nucleobase transmembrane transporter activity"/>
    <property type="evidence" value="ECO:0007669"/>
    <property type="project" value="TreeGrafter"/>
</dbReference>
<dbReference type="GO" id="GO:0012505">
    <property type="term" value="C:endomembrane system"/>
    <property type="evidence" value="ECO:0007669"/>
    <property type="project" value="UniProtKB-SubCell"/>
</dbReference>